<gene>
    <name evidence="1" type="ORF">B7492_34060</name>
</gene>
<sequence>MLKLTEREYDFYIWNGVRLELNLAFDNVLLLFELFEDESINEYIKTDIALNMLVADKLIMNQLDMEHKSMLLMDILKDRLDIDLKSLIKKQVEEKEEEKAPTIPTVDFVVDAERIFSSFLFDYNIDLIEQQGKMQWNKFIALLRNFSNKSPMGQALYYRTCEIPPKDKHNADERKQIKKMKERYELPKAKEIREKQDYEAFQKRMEAKKSQLKGR</sequence>
<accession>A0A1W6AJM5</accession>
<evidence type="ECO:0008006" key="3">
    <source>
        <dbReference type="Google" id="ProtNLM"/>
    </source>
</evidence>
<dbReference type="Pfam" id="PF06854">
    <property type="entry name" value="Phage_Gp15"/>
    <property type="match status" value="1"/>
</dbReference>
<keyword evidence="1" id="KW-0614">Plasmid</keyword>
<dbReference type="Proteomes" id="UP000192932">
    <property type="component" value="Plasmid unnamed7"/>
</dbReference>
<evidence type="ECO:0000313" key="2">
    <source>
        <dbReference type="Proteomes" id="UP000192932"/>
    </source>
</evidence>
<evidence type="ECO:0000313" key="1">
    <source>
        <dbReference type="EMBL" id="ARJ26058.1"/>
    </source>
</evidence>
<dbReference type="RefSeq" id="WP_085313726.1">
    <property type="nucleotide sequence ID" value="NZ_CP020750.1"/>
</dbReference>
<geneLocation type="plasmid" evidence="1 2">
    <name>unnamed7</name>
</geneLocation>
<organism evidence="1 2">
    <name type="scientific">Bacillus mycoides</name>
    <dbReference type="NCBI Taxonomy" id="1405"/>
    <lineage>
        <taxon>Bacteria</taxon>
        <taxon>Bacillati</taxon>
        <taxon>Bacillota</taxon>
        <taxon>Bacilli</taxon>
        <taxon>Bacillales</taxon>
        <taxon>Bacillaceae</taxon>
        <taxon>Bacillus</taxon>
        <taxon>Bacillus cereus group</taxon>
    </lineage>
</organism>
<proteinExistence type="predicted"/>
<dbReference type="EMBL" id="CP020750">
    <property type="protein sequence ID" value="ARJ26058.1"/>
    <property type="molecule type" value="Genomic_DNA"/>
</dbReference>
<dbReference type="InterPro" id="IPR009660">
    <property type="entry name" value="Phage_A500_Gp15"/>
</dbReference>
<reference evidence="1 2" key="1">
    <citation type="submission" date="2017-04" db="EMBL/GenBank/DDBJ databases">
        <title>The Characteristic of a Fine Plant Growth-Promoting Rhizobacteria Bacillus mycoides Gnyt1 and its Whole Genome Sequencing Analysis.</title>
        <authorList>
            <person name="Li J.H."/>
            <person name="Yao T."/>
        </authorList>
    </citation>
    <scope>NUCLEOTIDE SEQUENCE [LARGE SCALE GENOMIC DNA]</scope>
    <source>
        <strain evidence="1 2">Gnyt1</strain>
        <plasmid evidence="2">Plasmid unnamed7</plasmid>
    </source>
</reference>
<protein>
    <recommendedName>
        <fullName evidence="3">Bacteriophage Gp15 protein</fullName>
    </recommendedName>
</protein>
<dbReference type="AlphaFoldDB" id="A0A1W6AJM5"/>
<name>A0A1W6AJM5_BACMY</name>